<dbReference type="AlphaFoldDB" id="A0A834NFU6"/>
<comment type="caution">
    <text evidence="2">The sequence shown here is derived from an EMBL/GenBank/DDBJ whole genome shotgun (WGS) entry which is preliminary data.</text>
</comment>
<feature type="region of interest" description="Disordered" evidence="1">
    <location>
        <begin position="72"/>
        <end position="98"/>
    </location>
</feature>
<evidence type="ECO:0000313" key="3">
    <source>
        <dbReference type="Proteomes" id="UP000614350"/>
    </source>
</evidence>
<organism evidence="2 3">
    <name type="scientific">Vespula vulgaris</name>
    <name type="common">Yellow jacket</name>
    <name type="synonym">Wasp</name>
    <dbReference type="NCBI Taxonomy" id="7454"/>
    <lineage>
        <taxon>Eukaryota</taxon>
        <taxon>Metazoa</taxon>
        <taxon>Ecdysozoa</taxon>
        <taxon>Arthropoda</taxon>
        <taxon>Hexapoda</taxon>
        <taxon>Insecta</taxon>
        <taxon>Pterygota</taxon>
        <taxon>Neoptera</taxon>
        <taxon>Endopterygota</taxon>
        <taxon>Hymenoptera</taxon>
        <taxon>Apocrita</taxon>
        <taxon>Aculeata</taxon>
        <taxon>Vespoidea</taxon>
        <taxon>Vespidae</taxon>
        <taxon>Vespinae</taxon>
        <taxon>Vespula</taxon>
    </lineage>
</organism>
<name>A0A834NFU6_VESVU</name>
<protein>
    <submittedName>
        <fullName evidence="2">Uncharacterized protein</fullName>
    </submittedName>
</protein>
<evidence type="ECO:0000256" key="1">
    <source>
        <dbReference type="SAM" id="MobiDB-lite"/>
    </source>
</evidence>
<accession>A0A834NFU6</accession>
<gene>
    <name evidence="2" type="ORF">HZH66_002017</name>
</gene>
<keyword evidence="3" id="KW-1185">Reference proteome</keyword>
<evidence type="ECO:0000313" key="2">
    <source>
        <dbReference type="EMBL" id="KAF7407480.1"/>
    </source>
</evidence>
<sequence>MGQTLMAIPIEAHTPTGFAKGNPEYYSETDVILQHPFRNLNYSIKILEASHGRCYCMVQRARAQDDSIVNVGQSGPSKDSIVDNQCNSQCTRSKQAEV</sequence>
<dbReference type="EMBL" id="JACSEA010000002">
    <property type="protein sequence ID" value="KAF7407480.1"/>
    <property type="molecule type" value="Genomic_DNA"/>
</dbReference>
<reference evidence="2" key="1">
    <citation type="journal article" date="2020" name="G3 (Bethesda)">
        <title>High-Quality Assemblies for Three Invasive Social Wasps from the &lt;i&gt;Vespula&lt;/i&gt; Genus.</title>
        <authorList>
            <person name="Harrop T.W.R."/>
            <person name="Guhlin J."/>
            <person name="McLaughlin G.M."/>
            <person name="Permina E."/>
            <person name="Stockwell P."/>
            <person name="Gilligan J."/>
            <person name="Le Lec M.F."/>
            <person name="Gruber M.A.M."/>
            <person name="Quinn O."/>
            <person name="Lovegrove M."/>
            <person name="Duncan E.J."/>
            <person name="Remnant E.J."/>
            <person name="Van Eeckhoven J."/>
            <person name="Graham B."/>
            <person name="Knapp R.A."/>
            <person name="Langford K.W."/>
            <person name="Kronenberg Z."/>
            <person name="Press M.O."/>
            <person name="Eacker S.M."/>
            <person name="Wilson-Rankin E.E."/>
            <person name="Purcell J."/>
            <person name="Lester P.J."/>
            <person name="Dearden P.K."/>
        </authorList>
    </citation>
    <scope>NUCLEOTIDE SEQUENCE</scope>
    <source>
        <strain evidence="2">Marl-1</strain>
    </source>
</reference>
<proteinExistence type="predicted"/>
<dbReference type="Proteomes" id="UP000614350">
    <property type="component" value="Unassembled WGS sequence"/>
</dbReference>